<evidence type="ECO:0000256" key="2">
    <source>
        <dbReference type="ARBA" id="ARBA00022448"/>
    </source>
</evidence>
<dbReference type="PANTHER" id="PTHR45711">
    <property type="entry name" value="CHLORIDE CHANNEL PROTEIN"/>
    <property type="match status" value="1"/>
</dbReference>
<evidence type="ECO:0000259" key="10">
    <source>
        <dbReference type="PROSITE" id="PS51371"/>
    </source>
</evidence>
<evidence type="ECO:0000256" key="1">
    <source>
        <dbReference type="ARBA" id="ARBA00004141"/>
    </source>
</evidence>
<feature type="transmembrane region" description="Helical" evidence="9">
    <location>
        <begin position="415"/>
        <end position="433"/>
    </location>
</feature>
<keyword evidence="8" id="KW-0129">CBS domain</keyword>
<feature type="transmembrane region" description="Helical" evidence="9">
    <location>
        <begin position="374"/>
        <end position="395"/>
    </location>
</feature>
<dbReference type="SUPFAM" id="SSF81340">
    <property type="entry name" value="Clc chloride channel"/>
    <property type="match status" value="1"/>
</dbReference>
<dbReference type="SMART" id="SM00116">
    <property type="entry name" value="CBS"/>
    <property type="match status" value="2"/>
</dbReference>
<comment type="similarity">
    <text evidence="9">Belongs to the chloride channel (TC 2.A.49) family.</text>
</comment>
<dbReference type="CDD" id="cd03684">
    <property type="entry name" value="ClC_3_like"/>
    <property type="match status" value="1"/>
</dbReference>
<keyword evidence="5 9" id="KW-0406">Ion transport</keyword>
<feature type="transmembrane region" description="Helical" evidence="9">
    <location>
        <begin position="492"/>
        <end position="514"/>
    </location>
</feature>
<feature type="transmembrane region" description="Helical" evidence="9">
    <location>
        <begin position="301"/>
        <end position="325"/>
    </location>
</feature>
<dbReference type="AlphaFoldDB" id="A0A1Y2APU4"/>
<dbReference type="SUPFAM" id="SSF54631">
    <property type="entry name" value="CBS-domain pair"/>
    <property type="match status" value="1"/>
</dbReference>
<dbReference type="Proteomes" id="UP000193920">
    <property type="component" value="Unassembled WGS sequence"/>
</dbReference>
<feature type="transmembrane region" description="Helical" evidence="9">
    <location>
        <begin position="539"/>
        <end position="563"/>
    </location>
</feature>
<dbReference type="InterPro" id="IPR001807">
    <property type="entry name" value="ClC"/>
</dbReference>
<dbReference type="Gene3D" id="3.10.580.20">
    <property type="match status" value="1"/>
</dbReference>
<dbReference type="GO" id="GO:0005247">
    <property type="term" value="F:voltage-gated chloride channel activity"/>
    <property type="evidence" value="ECO:0007669"/>
    <property type="project" value="TreeGrafter"/>
</dbReference>
<evidence type="ECO:0000256" key="8">
    <source>
        <dbReference type="PROSITE-ProRule" id="PRU00703"/>
    </source>
</evidence>
<name>A0A1Y2APU4_9FUNG</name>
<feature type="domain" description="CBS" evidence="10">
    <location>
        <begin position="718"/>
        <end position="781"/>
    </location>
</feature>
<comment type="subcellular location">
    <subcellularLocation>
        <location evidence="1 9">Membrane</location>
        <topology evidence="1 9">Multi-pass membrane protein</topology>
    </subcellularLocation>
</comment>
<dbReference type="Gene3D" id="3.90.1280.20">
    <property type="match status" value="1"/>
</dbReference>
<dbReference type="InterPro" id="IPR046342">
    <property type="entry name" value="CBS_dom_sf"/>
</dbReference>
<comment type="caution">
    <text evidence="11">The sequence shown here is derived from an EMBL/GenBank/DDBJ whole genome shotgun (WGS) entry which is preliminary data.</text>
</comment>
<keyword evidence="4 9" id="KW-1133">Transmembrane helix</keyword>
<keyword evidence="6 9" id="KW-0472">Membrane</keyword>
<dbReference type="InterPro" id="IPR014743">
    <property type="entry name" value="Cl-channel_core"/>
</dbReference>
<dbReference type="GO" id="GO:0005886">
    <property type="term" value="C:plasma membrane"/>
    <property type="evidence" value="ECO:0007669"/>
    <property type="project" value="TreeGrafter"/>
</dbReference>
<dbReference type="GO" id="GO:0005794">
    <property type="term" value="C:Golgi apparatus"/>
    <property type="evidence" value="ECO:0007669"/>
    <property type="project" value="TreeGrafter"/>
</dbReference>
<dbReference type="FunFam" id="1.10.3080.10:FF:000011">
    <property type="entry name" value="Chloride channel protein"/>
    <property type="match status" value="1"/>
</dbReference>
<dbReference type="InterPro" id="IPR000644">
    <property type="entry name" value="CBS_dom"/>
</dbReference>
<accession>A0A1Y2APU4</accession>
<dbReference type="PRINTS" id="PR00762">
    <property type="entry name" value="CLCHANNEL"/>
</dbReference>
<dbReference type="Gene3D" id="1.10.3080.10">
    <property type="entry name" value="Clc chloride channel"/>
    <property type="match status" value="1"/>
</dbReference>
<evidence type="ECO:0000256" key="7">
    <source>
        <dbReference type="ARBA" id="ARBA00023214"/>
    </source>
</evidence>
<organism evidence="11 12">
    <name type="scientific">Neocallimastix californiae</name>
    <dbReference type="NCBI Taxonomy" id="1754190"/>
    <lineage>
        <taxon>Eukaryota</taxon>
        <taxon>Fungi</taxon>
        <taxon>Fungi incertae sedis</taxon>
        <taxon>Chytridiomycota</taxon>
        <taxon>Chytridiomycota incertae sedis</taxon>
        <taxon>Neocallimastigomycetes</taxon>
        <taxon>Neocallimastigales</taxon>
        <taxon>Neocallimastigaceae</taxon>
        <taxon>Neocallimastix</taxon>
    </lineage>
</organism>
<keyword evidence="3 9" id="KW-0812">Transmembrane</keyword>
<evidence type="ECO:0000256" key="5">
    <source>
        <dbReference type="ARBA" id="ARBA00023065"/>
    </source>
</evidence>
<protein>
    <recommendedName>
        <fullName evidence="9">Chloride channel protein</fullName>
    </recommendedName>
</protein>
<dbReference type="Pfam" id="PF00571">
    <property type="entry name" value="CBS"/>
    <property type="match status" value="2"/>
</dbReference>
<dbReference type="STRING" id="1754190.A0A1Y2APU4"/>
<dbReference type="PANTHER" id="PTHR45711:SF9">
    <property type="entry name" value="ANION_PROTON EXCHANGE TRANSPORTER GEF1"/>
    <property type="match status" value="1"/>
</dbReference>
<evidence type="ECO:0000256" key="4">
    <source>
        <dbReference type="ARBA" id="ARBA00022989"/>
    </source>
</evidence>
<keyword evidence="2 9" id="KW-0813">Transport</keyword>
<reference evidence="11 12" key="1">
    <citation type="submission" date="2016-08" db="EMBL/GenBank/DDBJ databases">
        <title>A Parts List for Fungal Cellulosomes Revealed by Comparative Genomics.</title>
        <authorList>
            <consortium name="DOE Joint Genome Institute"/>
            <person name="Haitjema C.H."/>
            <person name="Gilmore S.P."/>
            <person name="Henske J.K."/>
            <person name="Solomon K.V."/>
            <person name="De Groot R."/>
            <person name="Kuo A."/>
            <person name="Mondo S.J."/>
            <person name="Salamov A.A."/>
            <person name="Labutti K."/>
            <person name="Zhao Z."/>
            <person name="Chiniquy J."/>
            <person name="Barry K."/>
            <person name="Brewer H.M."/>
            <person name="Purvine S.O."/>
            <person name="Wright A.T."/>
            <person name="Boxma B."/>
            <person name="Van Alen T."/>
            <person name="Hackstein J.H."/>
            <person name="Baker S.E."/>
            <person name="Grigoriev I.V."/>
            <person name="O'Malley M.A."/>
        </authorList>
    </citation>
    <scope>NUCLEOTIDE SEQUENCE [LARGE SCALE GENOMIC DNA]</scope>
    <source>
        <strain evidence="11 12">G1</strain>
    </source>
</reference>
<feature type="transmembrane region" description="Helical" evidence="9">
    <location>
        <begin position="199"/>
        <end position="218"/>
    </location>
</feature>
<keyword evidence="12" id="KW-1185">Reference proteome</keyword>
<comment type="caution">
    <text evidence="9">Lacks conserved residue(s) required for the propagation of feature annotation.</text>
</comment>
<evidence type="ECO:0000256" key="3">
    <source>
        <dbReference type="ARBA" id="ARBA00022692"/>
    </source>
</evidence>
<gene>
    <name evidence="11" type="ORF">LY90DRAFT_675167</name>
</gene>
<sequence length="812" mass="92117">MDYLNQQWNDILSPLNNGSSSNNTSSNELFMNKGKNIVNDFDIEDEEAIPLYNRGSSNVNNNENDFEVNENNDFELEHAKYDDFSTIDWLRDIMSEKTGKKRKINKNSLNQYIISIIDASQSWIIVFFVGILSGIVAAFVAISAQWLTDIKLGYCPSNWYLNRRFCCLKVEDKVNHSCARWVNWSQAIFNNPDYGFFNWLIYVFFAGLFAFISSYLVVHVGPYSAMSGVAEIKTILGGFIIKQFLGTKTLIVKCISLPLALGSGLILGKEGSMVHIACCIGNIFTKYLSRFKKNEAKKREIYSAACAAGISVAFGAPIGGVLFSLEEMSSYFPVKTMWRSFFCSMVAVFFFQFMNPFRGKTVLFQATYDRDWHFFEVLSFLIIGVFGGVFGSLFIRLNIRAQAYRRSTFLKYIRIIEATIVAFITAAFSYFIIYMRMDESELLEILFKECEEGDHYGICQHSKKICILLLITMVGKAFFTVLTYGVSVPGGVFIPSMTVGACFGRVLGIIMQYFQQNYPSFPLFSSCHPDKVCITPGMYALLGAMASLGGVTRMTISIVVIMFELTGTLNYIVPCMISLMTAKFVGDAFGKGGIDHMIIRLRNYPYLDQKEEYYIGKQAKDIMVVKDDLITIKSTDATIGYLKKILNETEYQGYPIIDDEEYVTGYITRSDLKTGLERNLLVNDNSICKFGDIKITANSSNNTNSNQDTQIEFRNIDFRPYFDATPICVDENVTAEFVLDLFKKLGSRCILVVRHDKLRGIITKKDILKNIEALDSKYFDSIIGIHRRNQEASGDKNYTIKDALRIFKIFKN</sequence>
<feature type="domain" description="CBS" evidence="10">
    <location>
        <begin position="624"/>
        <end position="682"/>
    </location>
</feature>
<dbReference type="EMBL" id="MCOG01000221">
    <property type="protein sequence ID" value="ORY24516.1"/>
    <property type="molecule type" value="Genomic_DNA"/>
</dbReference>
<dbReference type="CDD" id="cd04591">
    <property type="entry name" value="CBS_pair_voltage-gated_CLC_euk_bac"/>
    <property type="match status" value="1"/>
</dbReference>
<feature type="transmembrane region" description="Helical" evidence="9">
    <location>
        <begin position="123"/>
        <end position="147"/>
    </location>
</feature>
<evidence type="ECO:0000313" key="11">
    <source>
        <dbReference type="EMBL" id="ORY24516.1"/>
    </source>
</evidence>
<proteinExistence type="inferred from homology"/>
<feature type="transmembrane region" description="Helical" evidence="9">
    <location>
        <begin position="465"/>
        <end position="486"/>
    </location>
</feature>
<dbReference type="GO" id="GO:0005769">
    <property type="term" value="C:early endosome"/>
    <property type="evidence" value="ECO:0007669"/>
    <property type="project" value="TreeGrafter"/>
</dbReference>
<evidence type="ECO:0000256" key="6">
    <source>
        <dbReference type="ARBA" id="ARBA00023136"/>
    </source>
</evidence>
<evidence type="ECO:0000313" key="12">
    <source>
        <dbReference type="Proteomes" id="UP000193920"/>
    </source>
</evidence>
<evidence type="ECO:0000256" key="9">
    <source>
        <dbReference type="RuleBase" id="RU361221"/>
    </source>
</evidence>
<feature type="transmembrane region" description="Helical" evidence="9">
    <location>
        <begin position="569"/>
        <end position="590"/>
    </location>
</feature>
<dbReference type="Pfam" id="PF00654">
    <property type="entry name" value="Voltage_CLC"/>
    <property type="match status" value="1"/>
</dbReference>
<keyword evidence="7 9" id="KW-0868">Chloride</keyword>
<dbReference type="PROSITE" id="PS51371">
    <property type="entry name" value="CBS"/>
    <property type="match status" value="2"/>
</dbReference>
<dbReference type="OrthoDB" id="431497at2759"/>